<accession>A0A8J3XWU5</accession>
<dbReference type="InterPro" id="IPR011990">
    <property type="entry name" value="TPR-like_helical_dom_sf"/>
</dbReference>
<dbReference type="Gene3D" id="1.25.40.10">
    <property type="entry name" value="Tetratricopeptide repeat domain"/>
    <property type="match status" value="1"/>
</dbReference>
<name>A0A8J3XWU5_9ACTN</name>
<gene>
    <name evidence="2" type="ORF">Pth03_36840</name>
</gene>
<dbReference type="Proteomes" id="UP000605992">
    <property type="component" value="Unassembled WGS sequence"/>
</dbReference>
<evidence type="ECO:0000313" key="3">
    <source>
        <dbReference type="Proteomes" id="UP000605992"/>
    </source>
</evidence>
<keyword evidence="1" id="KW-0175">Coiled coil</keyword>
<dbReference type="SUPFAM" id="SSF48452">
    <property type="entry name" value="TPR-like"/>
    <property type="match status" value="1"/>
</dbReference>
<protein>
    <recommendedName>
        <fullName evidence="4">Tetratricopeptide repeat protein</fullName>
    </recommendedName>
</protein>
<evidence type="ECO:0000313" key="2">
    <source>
        <dbReference type="EMBL" id="GII55295.1"/>
    </source>
</evidence>
<proteinExistence type="predicted"/>
<sequence>MNVDEIRAAMGHAHQLPKGRQKAERFELLAAAAKNTADRELEGQVLLRLIEAYAYGAERDRMPVAFGRLLRIFDDHPAELGELAHPIHWELKWMTSNLVNNPSVPLATVYRWMDELDSRYRQRGYSLRPALQLRSELAQLIGDGATAAAQMEAFITAPRDEMADCDACEHNTRAWWRETVGDDEGALELWAPLLDGELACAEEPHRALANALLPLVRTGRVEDARRAFLKGYPLVRHNVNLRGPVGTHIEFCALTGNEARGLEILNEHLTWLTDEHHDVAQRVSFLSGTIVLLRRLSALGHDELPLGDRTVGTTLAALEKEVADVVARYDARHGTTAYGERIATRLAREPLLDALPLGVPSRLPASADMPAAPGPARTPAKRGATLDELVAEARRLSESRHPHADEAWERVGRSEEELPEAVAAEVARRRVHALLDSDDASDHEAAREALLEVAERFTRLGDLAKALEARSTASWALFRTKGRDAADEWLAGVTAEAERAFASGALTPDEYLSVRRNGPFIAMNAVEPQEEQSAAEVEEAWALIAAELALAEEHGITGRVAVYHDMLAALASRRDDMDALRAHLSAALAAYEEAGQPWYAARPAAGLAQFAFGDEDMQAAEGFTAKAIEYGGLLLDAEQLAHLSSMAVEVLARQSDRERDLVAAALAAAARWDGLSEPDTLHNTFIAARAYNRLGRHAEAAALFEQAMPKVDVPYDEQGIVMTRKQFGDALAEIGRHREAAEQYLQAATLVQDDPEQLGSQAELAWYAAQALQDAGMGEEALAAFRRAAGLWQQLGEVSPHVRCLRSAAWLLHWMRDSDEAPEAGESAGEAAMLAVLAELEALAAADPSEEVLEELEETKRQLAGMVEELREEREDDE</sequence>
<feature type="coiled-coil region" evidence="1">
    <location>
        <begin position="849"/>
        <end position="876"/>
    </location>
</feature>
<reference evidence="2" key="1">
    <citation type="submission" date="2021-01" db="EMBL/GenBank/DDBJ databases">
        <title>Whole genome shotgun sequence of Planotetraspora thailandica NBRC 104271.</title>
        <authorList>
            <person name="Komaki H."/>
            <person name="Tamura T."/>
        </authorList>
    </citation>
    <scope>NUCLEOTIDE SEQUENCE</scope>
    <source>
        <strain evidence="2">NBRC 104271</strain>
    </source>
</reference>
<comment type="caution">
    <text evidence="2">The sequence shown here is derived from an EMBL/GenBank/DDBJ whole genome shotgun (WGS) entry which is preliminary data.</text>
</comment>
<evidence type="ECO:0000256" key="1">
    <source>
        <dbReference type="SAM" id="Coils"/>
    </source>
</evidence>
<dbReference type="AlphaFoldDB" id="A0A8J3XWU5"/>
<keyword evidence="3" id="KW-1185">Reference proteome</keyword>
<organism evidence="2 3">
    <name type="scientific">Planotetraspora thailandica</name>
    <dbReference type="NCBI Taxonomy" id="487172"/>
    <lineage>
        <taxon>Bacteria</taxon>
        <taxon>Bacillati</taxon>
        <taxon>Actinomycetota</taxon>
        <taxon>Actinomycetes</taxon>
        <taxon>Streptosporangiales</taxon>
        <taxon>Streptosporangiaceae</taxon>
        <taxon>Planotetraspora</taxon>
    </lineage>
</organism>
<dbReference type="RefSeq" id="WP_203945495.1">
    <property type="nucleotide sequence ID" value="NZ_BOOR01000025.1"/>
</dbReference>
<evidence type="ECO:0008006" key="4">
    <source>
        <dbReference type="Google" id="ProtNLM"/>
    </source>
</evidence>
<dbReference type="EMBL" id="BOOR01000025">
    <property type="protein sequence ID" value="GII55295.1"/>
    <property type="molecule type" value="Genomic_DNA"/>
</dbReference>